<organism evidence="2 3">
    <name type="scientific">Salix viminalis</name>
    <name type="common">Common osier</name>
    <name type="synonym">Basket willow</name>
    <dbReference type="NCBI Taxonomy" id="40686"/>
    <lineage>
        <taxon>Eukaryota</taxon>
        <taxon>Viridiplantae</taxon>
        <taxon>Streptophyta</taxon>
        <taxon>Embryophyta</taxon>
        <taxon>Tracheophyta</taxon>
        <taxon>Spermatophyta</taxon>
        <taxon>Magnoliopsida</taxon>
        <taxon>eudicotyledons</taxon>
        <taxon>Gunneridae</taxon>
        <taxon>Pentapetalae</taxon>
        <taxon>rosids</taxon>
        <taxon>fabids</taxon>
        <taxon>Malpighiales</taxon>
        <taxon>Salicaceae</taxon>
        <taxon>Saliceae</taxon>
        <taxon>Salix</taxon>
    </lineage>
</organism>
<dbReference type="Proteomes" id="UP001151529">
    <property type="component" value="Chromosome 16"/>
</dbReference>
<comment type="caution">
    <text evidence="2">The sequence shown here is derived from an EMBL/GenBank/DDBJ whole genome shotgun (WGS) entry which is preliminary data.</text>
</comment>
<protein>
    <recommendedName>
        <fullName evidence="4">Legume lectin domain-containing protein</fullName>
    </recommendedName>
</protein>
<dbReference type="AlphaFoldDB" id="A0A9Q0VLJ9"/>
<keyword evidence="3" id="KW-1185">Reference proteome</keyword>
<name>A0A9Q0VLJ9_SALVM</name>
<evidence type="ECO:0000313" key="2">
    <source>
        <dbReference type="EMBL" id="KAJ6751036.1"/>
    </source>
</evidence>
<evidence type="ECO:0000256" key="1">
    <source>
        <dbReference type="SAM" id="MobiDB-lite"/>
    </source>
</evidence>
<reference evidence="2" key="2">
    <citation type="journal article" date="2023" name="Int. J. Mol. Sci.">
        <title>De Novo Assembly and Annotation of 11 Diverse Shrub Willow (Salix) Genomes Reveals Novel Gene Organization in Sex-Linked Regions.</title>
        <authorList>
            <person name="Hyden B."/>
            <person name="Feng K."/>
            <person name="Yates T.B."/>
            <person name="Jawdy S."/>
            <person name="Cereghino C."/>
            <person name="Smart L.B."/>
            <person name="Muchero W."/>
        </authorList>
    </citation>
    <scope>NUCLEOTIDE SEQUENCE [LARGE SCALE GENOMIC DNA]</scope>
    <source>
        <tissue evidence="2">Shoot tip</tissue>
    </source>
</reference>
<feature type="region of interest" description="Disordered" evidence="1">
    <location>
        <begin position="78"/>
        <end position="99"/>
    </location>
</feature>
<evidence type="ECO:0008006" key="4">
    <source>
        <dbReference type="Google" id="ProtNLM"/>
    </source>
</evidence>
<sequence length="99" mass="10485">MIVGLSCAHPDEHLRPSIRQSLHVLDFDAPLPILPSKMPVPSYFAPPISASSLSIMSYGSADSRGGMNESSSYVYNTNSSQITRSSSASSASVMLVHTG</sequence>
<evidence type="ECO:0000313" key="3">
    <source>
        <dbReference type="Proteomes" id="UP001151529"/>
    </source>
</evidence>
<gene>
    <name evidence="2" type="ORF">OIU85_001559</name>
</gene>
<dbReference type="EMBL" id="JAPFFL010000001">
    <property type="protein sequence ID" value="KAJ6751036.1"/>
    <property type="molecule type" value="Genomic_DNA"/>
</dbReference>
<proteinExistence type="predicted"/>
<reference evidence="2" key="1">
    <citation type="submission" date="2022-11" db="EMBL/GenBank/DDBJ databases">
        <authorList>
            <person name="Hyden B.L."/>
            <person name="Feng K."/>
            <person name="Yates T."/>
            <person name="Jawdy S."/>
            <person name="Smart L.B."/>
            <person name="Muchero W."/>
        </authorList>
    </citation>
    <scope>NUCLEOTIDE SEQUENCE</scope>
    <source>
        <tissue evidence="2">Shoot tip</tissue>
    </source>
</reference>
<accession>A0A9Q0VLJ9</accession>
<dbReference type="OrthoDB" id="4062651at2759"/>